<reference evidence="1 2" key="1">
    <citation type="submission" date="2019-03" db="EMBL/GenBank/DDBJ databases">
        <title>Genomic Encyclopedia of Type Strains, Phase IV (KMG-IV): sequencing the most valuable type-strain genomes for metagenomic binning, comparative biology and taxonomic classification.</title>
        <authorList>
            <person name="Goeker M."/>
        </authorList>
    </citation>
    <scope>NUCLEOTIDE SEQUENCE [LARGE SCALE GENOMIC DNA]</scope>
    <source>
        <strain evidence="1 2">DSM 28287</strain>
    </source>
</reference>
<proteinExistence type="predicted"/>
<gene>
    <name evidence="1" type="ORF">EV211_1278</name>
</gene>
<dbReference type="AlphaFoldDB" id="A0A4R6PZ06"/>
<name>A0A4R6PZ06_9FIRM</name>
<comment type="caution">
    <text evidence="1">The sequence shown here is derived from an EMBL/GenBank/DDBJ whole genome shotgun (WGS) entry which is preliminary data.</text>
</comment>
<sequence>MQIKKEDLLRIKTKIDDDEVAIFNLTQVTKYLLAGVKAERYFADEPTNTIVFVFKKENTKEVYIEWLNHSL</sequence>
<keyword evidence="2" id="KW-1185">Reference proteome</keyword>
<dbReference type="RefSeq" id="WP_133528830.1">
    <property type="nucleotide sequence ID" value="NZ_SNXO01000027.1"/>
</dbReference>
<accession>A0A4R6PZ06</accession>
<organism evidence="1 2">
    <name type="scientific">Aminicella lysinilytica</name>
    <dbReference type="NCBI Taxonomy" id="433323"/>
    <lineage>
        <taxon>Bacteria</taxon>
        <taxon>Bacillati</taxon>
        <taxon>Bacillota</taxon>
        <taxon>Clostridia</taxon>
        <taxon>Peptostreptococcales</taxon>
        <taxon>Anaerovoracaceae</taxon>
        <taxon>Aminicella</taxon>
    </lineage>
</organism>
<protein>
    <submittedName>
        <fullName evidence="1">Uncharacterized protein</fullName>
    </submittedName>
</protein>
<evidence type="ECO:0000313" key="1">
    <source>
        <dbReference type="EMBL" id="TDP52292.1"/>
    </source>
</evidence>
<dbReference type="EMBL" id="SNXO01000027">
    <property type="protein sequence ID" value="TDP52292.1"/>
    <property type="molecule type" value="Genomic_DNA"/>
</dbReference>
<evidence type="ECO:0000313" key="2">
    <source>
        <dbReference type="Proteomes" id="UP000295500"/>
    </source>
</evidence>
<dbReference type="Proteomes" id="UP000295500">
    <property type="component" value="Unassembled WGS sequence"/>
</dbReference>